<feature type="domain" description="DAAF9 N-terminal" evidence="2">
    <location>
        <begin position="9"/>
        <end position="213"/>
    </location>
</feature>
<dbReference type="STRING" id="282301.A0A267EXU4"/>
<comment type="caution">
    <text evidence="3">The sequence shown here is derived from an EMBL/GenBank/DDBJ whole genome shotgun (WGS) entry which is preliminary data.</text>
</comment>
<evidence type="ECO:0000313" key="3">
    <source>
        <dbReference type="EMBL" id="PAA66340.1"/>
    </source>
</evidence>
<sequence length="1093" mass="120249">MPIFSSSVRPKCDLTVTRYKNFSVQICQDRLATIQSLVRNDETLLVVCGIDSHFSQGSQQLFDYLLFNVNQKRAAEIERTKLEDEHFDDVVLSIRRNRVQVYLNPANYWFYLPYVACWPNLDIHCAPDALFDDQDAMEELKMKFLIQAVDGCNSVCVAYYGKDHLAESASFSPMLVEKWPLIQAYAVDGFGVGTFFTLKHQLRDVSKDVFGLIQSVDAVAVEDLTDKPLKPFKNQFDSVFQTIDFLAGRSEPQLVLEEKSLNQLIEPFRSYARHEMTGKSELSAGFVRAGQHPSLRSYLAFDTRRSAIDLLAKTASTEPAAINRPFAPLAANFIMQSEDRIHSLVCARTGFLHWNLPEDKRQLQQELQTFNRDLNYVYSRMVQVVRNKMSSVNADFEFDSLPSQLSAELSQQLGIPESLIQVSTEVLRPAQSTAKSTVNGKKPQQLRVLSCSVYDLTPESLNESQWSASVAFADTYFVTECQGSQCLTADIPTACHWSCEPTSAAVQRLLADSAAPADDVTAEDSITASNRGRLVELTASIDGDAAAAGAEMVAACLNRGRVLLYSQRECAQQVLRPDRARLLPGGDSLDQPCRLAFDLADSAAPVPDWCEHLLSSGRQLRLLLAAGSRSKRDFFAKVAPVWRSEGFLAQAEAEEAEPPTERSNAEDEDESGAARGAVLVWGHLGSFSETLAQELASSTGVLIDLLHCDSAAEAAKIFAADWQPGTPAVVLCPSLVTPQALLRAFDAGAKPASVASVVVCVSSHTAVVSGRCRTQPGLLDSLAEAACSVVVLTAPSSEDLVSNAGAAGSDSAAVVEDPAAAELSRLLRLVNAQSARVIRAPQGRLPATTGAAALIPPEVPSWRQLIRQQRRQPRQLLLSSELDLGWLGLSRVSVTFSRPLERDKLADRLRMLSAGSQKTKRPTQQAEELLQSKFYYVSGIAPVKQGNSKPQWLRFWRHCAADSSCLLPAKAKSDAAFTTAKVVAFGRGLETEDLKRMLRLCAPLKPTRRALMIRSDLTPAAVARIHKERHLDPLPEGWFFNGTKYISFDGESSKTHPSLEKFLESHIAEENKKIAEYNAKLAAGSEWRDLFDN</sequence>
<dbReference type="PANTHER" id="PTHR33664:SF1">
    <property type="entry name" value="DYNEIN AXONEMAL ASSEMBLY FACTOR 9"/>
    <property type="match status" value="1"/>
</dbReference>
<evidence type="ECO:0000256" key="1">
    <source>
        <dbReference type="SAM" id="MobiDB-lite"/>
    </source>
</evidence>
<gene>
    <name evidence="3" type="ORF">BOX15_Mlig032894g1</name>
</gene>
<dbReference type="AlphaFoldDB" id="A0A267EXU4"/>
<name>A0A267EXU4_9PLAT</name>
<reference evidence="3 4" key="1">
    <citation type="submission" date="2017-06" db="EMBL/GenBank/DDBJ databases">
        <title>A platform for efficient transgenesis in Macrostomum lignano, a flatworm model organism for stem cell research.</title>
        <authorList>
            <person name="Berezikov E."/>
        </authorList>
    </citation>
    <scope>NUCLEOTIDE SEQUENCE [LARGE SCALE GENOMIC DNA]</scope>
    <source>
        <strain evidence="3">DV1</strain>
        <tissue evidence="3">Whole organism</tissue>
    </source>
</reference>
<dbReference type="InterPro" id="IPR040342">
    <property type="entry name" value="DNAAF9"/>
</dbReference>
<dbReference type="Pfam" id="PF23281">
    <property type="entry name" value="DAAF9_N"/>
    <property type="match status" value="1"/>
</dbReference>
<evidence type="ECO:0000259" key="2">
    <source>
        <dbReference type="Pfam" id="PF23281"/>
    </source>
</evidence>
<protein>
    <recommendedName>
        <fullName evidence="2">DAAF9 N-terminal domain-containing protein</fullName>
    </recommendedName>
</protein>
<organism evidence="3 4">
    <name type="scientific">Macrostomum lignano</name>
    <dbReference type="NCBI Taxonomy" id="282301"/>
    <lineage>
        <taxon>Eukaryota</taxon>
        <taxon>Metazoa</taxon>
        <taxon>Spiralia</taxon>
        <taxon>Lophotrochozoa</taxon>
        <taxon>Platyhelminthes</taxon>
        <taxon>Rhabditophora</taxon>
        <taxon>Macrostomorpha</taxon>
        <taxon>Macrostomida</taxon>
        <taxon>Macrostomidae</taxon>
        <taxon>Macrostomum</taxon>
    </lineage>
</organism>
<dbReference type="Proteomes" id="UP000215902">
    <property type="component" value="Unassembled WGS sequence"/>
</dbReference>
<proteinExistence type="predicted"/>
<keyword evidence="4" id="KW-1185">Reference proteome</keyword>
<evidence type="ECO:0000313" key="4">
    <source>
        <dbReference type="Proteomes" id="UP000215902"/>
    </source>
</evidence>
<dbReference type="OrthoDB" id="72033at2759"/>
<dbReference type="EMBL" id="NIVC01001567">
    <property type="protein sequence ID" value="PAA66340.1"/>
    <property type="molecule type" value="Genomic_DNA"/>
</dbReference>
<dbReference type="InterPro" id="IPR056498">
    <property type="entry name" value="DAAF9_N"/>
</dbReference>
<feature type="region of interest" description="Disordered" evidence="1">
    <location>
        <begin position="651"/>
        <end position="671"/>
    </location>
</feature>
<accession>A0A267EXU4</accession>
<dbReference type="PANTHER" id="PTHR33664">
    <property type="entry name" value="RCG26366"/>
    <property type="match status" value="1"/>
</dbReference>